<dbReference type="Gene3D" id="3.30.720.110">
    <property type="match status" value="1"/>
</dbReference>
<dbReference type="InterPro" id="IPR037523">
    <property type="entry name" value="VOC_core"/>
</dbReference>
<dbReference type="OrthoDB" id="9795306at2"/>
<name>A0A1X6ZBD5_9RHOB</name>
<dbReference type="EMBL" id="FWFX01000006">
    <property type="protein sequence ID" value="SLN44511.1"/>
    <property type="molecule type" value="Genomic_DNA"/>
</dbReference>
<dbReference type="InterPro" id="IPR004360">
    <property type="entry name" value="Glyas_Fos-R_dOase_dom"/>
</dbReference>
<evidence type="ECO:0000313" key="2">
    <source>
        <dbReference type="EMBL" id="SLN44511.1"/>
    </source>
</evidence>
<dbReference type="SUPFAM" id="SSF54593">
    <property type="entry name" value="Glyoxalase/Bleomycin resistance protein/Dihydroxybiphenyl dioxygenase"/>
    <property type="match status" value="1"/>
</dbReference>
<accession>A0A1X6ZBD5</accession>
<dbReference type="PANTHER" id="PTHR34109:SF1">
    <property type="entry name" value="VOC DOMAIN-CONTAINING PROTEIN"/>
    <property type="match status" value="1"/>
</dbReference>
<dbReference type="Proteomes" id="UP000193061">
    <property type="component" value="Unassembled WGS sequence"/>
</dbReference>
<sequence length="162" mass="17148">MKKPGIRPRGYTTITASVAVDDVTATLEFLSAAFGAEVQMQDDSEAPSFASVKIGNAMLFVTRGWTAHGHMPQSYTASSAVSLHLYVDDVAAMTEQAVAAGATLLSEPTETYWGETTAALADPFGQIWTVAERVEALTGDAIAERRAVALNVEEVVDAQPQA</sequence>
<gene>
    <name evidence="2" type="ORF">ROA7450_02150</name>
</gene>
<evidence type="ECO:0000313" key="3">
    <source>
        <dbReference type="Proteomes" id="UP000193061"/>
    </source>
</evidence>
<organism evidence="2 3">
    <name type="scientific">Roseovarius albus</name>
    <dbReference type="NCBI Taxonomy" id="1247867"/>
    <lineage>
        <taxon>Bacteria</taxon>
        <taxon>Pseudomonadati</taxon>
        <taxon>Pseudomonadota</taxon>
        <taxon>Alphaproteobacteria</taxon>
        <taxon>Rhodobacterales</taxon>
        <taxon>Roseobacteraceae</taxon>
        <taxon>Roseovarius</taxon>
    </lineage>
</organism>
<dbReference type="RefSeq" id="WP_085805680.1">
    <property type="nucleotide sequence ID" value="NZ_FWFX01000006.1"/>
</dbReference>
<dbReference type="PANTHER" id="PTHR34109">
    <property type="entry name" value="BNAUNNG04460D PROTEIN-RELATED"/>
    <property type="match status" value="1"/>
</dbReference>
<dbReference type="AlphaFoldDB" id="A0A1X6ZBD5"/>
<proteinExistence type="predicted"/>
<keyword evidence="3" id="KW-1185">Reference proteome</keyword>
<reference evidence="2 3" key="1">
    <citation type="submission" date="2017-03" db="EMBL/GenBank/DDBJ databases">
        <authorList>
            <person name="Afonso C.L."/>
            <person name="Miller P.J."/>
            <person name="Scott M.A."/>
            <person name="Spackman E."/>
            <person name="Goraichik I."/>
            <person name="Dimitrov K.M."/>
            <person name="Suarez D.L."/>
            <person name="Swayne D.E."/>
        </authorList>
    </citation>
    <scope>NUCLEOTIDE SEQUENCE [LARGE SCALE GENOMIC DNA]</scope>
    <source>
        <strain evidence="2 3">CECT 7450</strain>
    </source>
</reference>
<feature type="domain" description="VOC" evidence="1">
    <location>
        <begin position="10"/>
        <end position="133"/>
    </location>
</feature>
<dbReference type="Gene3D" id="3.30.720.120">
    <property type="match status" value="1"/>
</dbReference>
<protein>
    <submittedName>
        <fullName evidence="2">Glyoxalase-like domain protein</fullName>
    </submittedName>
</protein>
<dbReference type="PROSITE" id="PS51819">
    <property type="entry name" value="VOC"/>
    <property type="match status" value="1"/>
</dbReference>
<dbReference type="InterPro" id="IPR029068">
    <property type="entry name" value="Glyas_Bleomycin-R_OHBP_Dase"/>
</dbReference>
<dbReference type="Pfam" id="PF00903">
    <property type="entry name" value="Glyoxalase"/>
    <property type="match status" value="1"/>
</dbReference>
<evidence type="ECO:0000259" key="1">
    <source>
        <dbReference type="PROSITE" id="PS51819"/>
    </source>
</evidence>